<comment type="caution">
    <text evidence="12">The sequence shown here is derived from an EMBL/GenBank/DDBJ whole genome shotgun (WGS) entry which is preliminary data.</text>
</comment>
<evidence type="ECO:0000256" key="7">
    <source>
        <dbReference type="ARBA" id="ARBA00022840"/>
    </source>
</evidence>
<evidence type="ECO:0000313" key="13">
    <source>
        <dbReference type="Proteomes" id="UP001165136"/>
    </source>
</evidence>
<keyword evidence="4" id="KW-0808">Transferase</keyword>
<feature type="transmembrane region" description="Helical" evidence="10">
    <location>
        <begin position="64"/>
        <end position="87"/>
    </location>
</feature>
<feature type="transmembrane region" description="Helical" evidence="10">
    <location>
        <begin position="123"/>
        <end position="143"/>
    </location>
</feature>
<proteinExistence type="predicted"/>
<accession>A0A9W6VF06</accession>
<keyword evidence="7" id="KW-0067">ATP-binding</keyword>
<dbReference type="InterPro" id="IPR036890">
    <property type="entry name" value="HATPase_C_sf"/>
</dbReference>
<dbReference type="PANTHER" id="PTHR24421">
    <property type="entry name" value="NITRATE/NITRITE SENSOR PROTEIN NARX-RELATED"/>
    <property type="match status" value="1"/>
</dbReference>
<comment type="catalytic activity">
    <reaction evidence="1">
        <text>ATP + protein L-histidine = ADP + protein N-phospho-L-histidine.</text>
        <dbReference type="EC" id="2.7.13.3"/>
    </reaction>
</comment>
<dbReference type="Pfam" id="PF07730">
    <property type="entry name" value="HisKA_3"/>
    <property type="match status" value="1"/>
</dbReference>
<dbReference type="SMART" id="SM00387">
    <property type="entry name" value="HATPase_c"/>
    <property type="match status" value="1"/>
</dbReference>
<dbReference type="CDD" id="cd16917">
    <property type="entry name" value="HATPase_UhpB-NarQ-NarX-like"/>
    <property type="match status" value="1"/>
</dbReference>
<keyword evidence="8" id="KW-0902">Two-component regulatory system</keyword>
<sequence>MRAPVVGYGWVRLLPLVGVVATLALQHLPQLEPSGWDWTLGLASATLILAGGVAPLAVTLAQCGLVVAAAALATAGGAAAVQILASVALGELAFRRSGWRVWCGAAALTVASGVNYYPGYAFVANVLKVVLDVGLPLLLGSFLRSQRKLAWQAEQRAADAENAARAAERAAVARELHDVVAHHVAAIVLRIGVVRHVVPSADPRVDAALDDVHGIAGQALTDLRRLVSVLRDPDSVDDPGLLAPEDLVTALDDVLARTRRAGVAVRAEIARQAVERLDVTHRHAVLRLVQEGLTNVLKHAGRGTCAWVEVSWDEAGQRVRVAVRDDGGGTSDAHPLGPGHGLAVMRERIELLHGSLRAGPSGGGWALDAILPEPRPVTEVCS</sequence>
<evidence type="ECO:0000256" key="1">
    <source>
        <dbReference type="ARBA" id="ARBA00000085"/>
    </source>
</evidence>
<feature type="transmembrane region" description="Helical" evidence="10">
    <location>
        <begin position="38"/>
        <end position="58"/>
    </location>
</feature>
<dbReference type="EC" id="2.7.13.3" evidence="2"/>
<evidence type="ECO:0000313" key="12">
    <source>
        <dbReference type="EMBL" id="GLY65002.1"/>
    </source>
</evidence>
<dbReference type="AlphaFoldDB" id="A0A9W6VF06"/>
<dbReference type="Gene3D" id="3.30.565.10">
    <property type="entry name" value="Histidine kinase-like ATPase, C-terminal domain"/>
    <property type="match status" value="1"/>
</dbReference>
<dbReference type="SUPFAM" id="SSF55874">
    <property type="entry name" value="ATPase domain of HSP90 chaperone/DNA topoisomerase II/histidine kinase"/>
    <property type="match status" value="1"/>
</dbReference>
<dbReference type="PANTHER" id="PTHR24421:SF10">
    <property type="entry name" value="NITRATE_NITRITE SENSOR PROTEIN NARQ"/>
    <property type="match status" value="1"/>
</dbReference>
<dbReference type="GO" id="GO:0016020">
    <property type="term" value="C:membrane"/>
    <property type="evidence" value="ECO:0007669"/>
    <property type="project" value="InterPro"/>
</dbReference>
<dbReference type="Gene3D" id="1.20.5.1930">
    <property type="match status" value="1"/>
</dbReference>
<dbReference type="Pfam" id="PF02518">
    <property type="entry name" value="HATPase_c"/>
    <property type="match status" value="1"/>
</dbReference>
<keyword evidence="6" id="KW-0418">Kinase</keyword>
<dbReference type="GO" id="GO:0046983">
    <property type="term" value="F:protein dimerization activity"/>
    <property type="evidence" value="ECO:0007669"/>
    <property type="project" value="InterPro"/>
</dbReference>
<dbReference type="InterPro" id="IPR003594">
    <property type="entry name" value="HATPase_dom"/>
</dbReference>
<keyword evidence="9" id="KW-0175">Coiled coil</keyword>
<reference evidence="12" key="1">
    <citation type="submission" date="2023-03" db="EMBL/GenBank/DDBJ databases">
        <title>Amycolatopsis taiwanensis NBRC 103393.</title>
        <authorList>
            <person name="Ichikawa N."/>
            <person name="Sato H."/>
            <person name="Tonouchi N."/>
        </authorList>
    </citation>
    <scope>NUCLEOTIDE SEQUENCE</scope>
    <source>
        <strain evidence="12">NBRC 103393</strain>
    </source>
</reference>
<gene>
    <name evidence="12" type="ORF">Atai01_16210</name>
</gene>
<organism evidence="12 13">
    <name type="scientific">Amycolatopsis taiwanensis</name>
    <dbReference type="NCBI Taxonomy" id="342230"/>
    <lineage>
        <taxon>Bacteria</taxon>
        <taxon>Bacillati</taxon>
        <taxon>Actinomycetota</taxon>
        <taxon>Actinomycetes</taxon>
        <taxon>Pseudonocardiales</taxon>
        <taxon>Pseudonocardiaceae</taxon>
        <taxon>Amycolatopsis</taxon>
    </lineage>
</organism>
<evidence type="ECO:0000256" key="6">
    <source>
        <dbReference type="ARBA" id="ARBA00022777"/>
    </source>
</evidence>
<keyword evidence="10" id="KW-0472">Membrane</keyword>
<evidence type="ECO:0000256" key="9">
    <source>
        <dbReference type="SAM" id="Coils"/>
    </source>
</evidence>
<dbReference type="GO" id="GO:0000155">
    <property type="term" value="F:phosphorelay sensor kinase activity"/>
    <property type="evidence" value="ECO:0007669"/>
    <property type="project" value="InterPro"/>
</dbReference>
<keyword evidence="10" id="KW-0812">Transmembrane</keyword>
<name>A0A9W6VF06_9PSEU</name>
<keyword evidence="5" id="KW-0547">Nucleotide-binding</keyword>
<dbReference type="InterPro" id="IPR011712">
    <property type="entry name" value="Sig_transdc_His_kin_sub3_dim/P"/>
</dbReference>
<evidence type="ECO:0000256" key="2">
    <source>
        <dbReference type="ARBA" id="ARBA00012438"/>
    </source>
</evidence>
<feature type="domain" description="Histidine kinase/HSP90-like ATPase" evidence="11">
    <location>
        <begin position="280"/>
        <end position="375"/>
    </location>
</feature>
<dbReference type="InterPro" id="IPR050482">
    <property type="entry name" value="Sensor_HK_TwoCompSys"/>
</dbReference>
<keyword evidence="10" id="KW-1133">Transmembrane helix</keyword>
<evidence type="ECO:0000256" key="5">
    <source>
        <dbReference type="ARBA" id="ARBA00022741"/>
    </source>
</evidence>
<evidence type="ECO:0000259" key="11">
    <source>
        <dbReference type="SMART" id="SM00387"/>
    </source>
</evidence>
<evidence type="ECO:0000256" key="8">
    <source>
        <dbReference type="ARBA" id="ARBA00023012"/>
    </source>
</evidence>
<evidence type="ECO:0000256" key="10">
    <source>
        <dbReference type="SAM" id="Phobius"/>
    </source>
</evidence>
<keyword evidence="13" id="KW-1185">Reference proteome</keyword>
<dbReference type="GO" id="GO:0005524">
    <property type="term" value="F:ATP binding"/>
    <property type="evidence" value="ECO:0007669"/>
    <property type="project" value="UniProtKB-KW"/>
</dbReference>
<keyword evidence="3" id="KW-0597">Phosphoprotein</keyword>
<evidence type="ECO:0000256" key="3">
    <source>
        <dbReference type="ARBA" id="ARBA00022553"/>
    </source>
</evidence>
<dbReference type="EMBL" id="BSTI01000003">
    <property type="protein sequence ID" value="GLY65002.1"/>
    <property type="molecule type" value="Genomic_DNA"/>
</dbReference>
<feature type="transmembrane region" description="Helical" evidence="10">
    <location>
        <begin position="6"/>
        <end position="26"/>
    </location>
</feature>
<feature type="coiled-coil region" evidence="9">
    <location>
        <begin position="143"/>
        <end position="170"/>
    </location>
</feature>
<protein>
    <recommendedName>
        <fullName evidence="2">histidine kinase</fullName>
        <ecNumber evidence="2">2.7.13.3</ecNumber>
    </recommendedName>
</protein>
<evidence type="ECO:0000256" key="4">
    <source>
        <dbReference type="ARBA" id="ARBA00022679"/>
    </source>
</evidence>
<dbReference type="Proteomes" id="UP001165136">
    <property type="component" value="Unassembled WGS sequence"/>
</dbReference>